<dbReference type="GO" id="GO:0008270">
    <property type="term" value="F:zinc ion binding"/>
    <property type="evidence" value="ECO:0007669"/>
    <property type="project" value="UniProtKB-UniRule"/>
</dbReference>
<keyword evidence="8" id="KW-0648">Protein biosynthesis</keyword>
<evidence type="ECO:0000256" key="3">
    <source>
        <dbReference type="ARBA" id="ARBA00022741"/>
    </source>
</evidence>
<dbReference type="GO" id="GO:0005524">
    <property type="term" value="F:ATP binding"/>
    <property type="evidence" value="ECO:0007669"/>
    <property type="project" value="UniProtKB-KW"/>
</dbReference>
<evidence type="ECO:0000256" key="5">
    <source>
        <dbReference type="ARBA" id="ARBA00022840"/>
    </source>
</evidence>
<dbReference type="NCBIfam" id="NF004314">
    <property type="entry name" value="PRK05710.1-3"/>
    <property type="match status" value="1"/>
</dbReference>
<feature type="binding site" evidence="7">
    <location>
        <position position="102"/>
    </location>
    <ligand>
        <name>Zn(2+)</name>
        <dbReference type="ChEBI" id="CHEBI:29105"/>
    </ligand>
</feature>
<keyword evidence="4 7" id="KW-0862">Zinc</keyword>
<dbReference type="GO" id="GO:0004818">
    <property type="term" value="F:glutamate-tRNA ligase activity"/>
    <property type="evidence" value="ECO:0007669"/>
    <property type="project" value="TreeGrafter"/>
</dbReference>
<dbReference type="NCBIfam" id="NF004313">
    <property type="entry name" value="PRK05710.1-2"/>
    <property type="match status" value="1"/>
</dbReference>
<protein>
    <recommendedName>
        <fullName evidence="7">Glutamyl-Q tRNA(Asp) synthetase</fullName>
        <shortName evidence="7">Glu-Q-RSs</shortName>
        <ecNumber evidence="7">6.1.1.-</ecNumber>
    </recommendedName>
</protein>
<evidence type="ECO:0000256" key="4">
    <source>
        <dbReference type="ARBA" id="ARBA00022833"/>
    </source>
</evidence>
<dbReference type="OrthoDB" id="9807503at2"/>
<dbReference type="PATRIC" id="fig|433924.3.peg.888"/>
<evidence type="ECO:0000256" key="8">
    <source>
        <dbReference type="RuleBase" id="RU363037"/>
    </source>
</evidence>
<evidence type="ECO:0000256" key="6">
    <source>
        <dbReference type="ARBA" id="ARBA00023146"/>
    </source>
</evidence>
<evidence type="ECO:0000259" key="9">
    <source>
        <dbReference type="Pfam" id="PF00749"/>
    </source>
</evidence>
<evidence type="ECO:0000313" key="10">
    <source>
        <dbReference type="EMBL" id="KTT16015.1"/>
    </source>
</evidence>
<feature type="binding site" evidence="7">
    <location>
        <position position="128"/>
    </location>
    <ligand>
        <name>Zn(2+)</name>
        <dbReference type="ChEBI" id="CHEBI:29105"/>
    </ligand>
</feature>
<feature type="binding site" evidence="7">
    <location>
        <position position="132"/>
    </location>
    <ligand>
        <name>Zn(2+)</name>
        <dbReference type="ChEBI" id="CHEBI:29105"/>
    </ligand>
</feature>
<feature type="binding site" evidence="7">
    <location>
        <begin position="10"/>
        <end position="14"/>
    </location>
    <ligand>
        <name>L-glutamate</name>
        <dbReference type="ChEBI" id="CHEBI:29985"/>
    </ligand>
</feature>
<dbReference type="EMBL" id="LDSL01000131">
    <property type="protein sequence ID" value="KTT16015.1"/>
    <property type="molecule type" value="Genomic_DNA"/>
</dbReference>
<accession>A0A147GNZ7</accession>
<dbReference type="GO" id="GO:0006400">
    <property type="term" value="P:tRNA modification"/>
    <property type="evidence" value="ECO:0007669"/>
    <property type="project" value="InterPro"/>
</dbReference>
<feature type="binding site" evidence="7">
    <location>
        <position position="206"/>
    </location>
    <ligand>
        <name>L-glutamate</name>
        <dbReference type="ChEBI" id="CHEBI:29985"/>
    </ligand>
</feature>
<dbReference type="InterPro" id="IPR049940">
    <property type="entry name" value="GluQ/Sye"/>
</dbReference>
<evidence type="ECO:0000256" key="7">
    <source>
        <dbReference type="HAMAP-Rule" id="MF_01428"/>
    </source>
</evidence>
<evidence type="ECO:0000313" key="11">
    <source>
        <dbReference type="Proteomes" id="UP000072741"/>
    </source>
</evidence>
<dbReference type="RefSeq" id="WP_058643587.1">
    <property type="nucleotide sequence ID" value="NZ_LDSL01000131.1"/>
</dbReference>
<sequence>MRPVSGYVGRFAPSPTGPLHAGSLVAALASWLDARAAGGRWLVRIEDADTERCQPGMGEHILQQLAGCGLLPDEAPVWQTARVDRYQAALDRLTGAGLAYPCGCTRREIDAALAAQGIGHDRHGERVYPGTCRHGLNGKAARAWRFATWRMPAPTIDWVDRRLGTQHQDVRAEVGDFVLRRADGPWAYQLAVVVDDAGQGITDVVRGADLTDNTPRQILLQRALGLPMPRYLHTPLVLGAHGEKLSKQNGAAAIDTGTPAAARAALDAAAQALGLPAAPLQDGVEQALAGWVAPWAALYNPAL</sequence>
<dbReference type="Gene3D" id="3.40.50.620">
    <property type="entry name" value="HUPs"/>
    <property type="match status" value="1"/>
</dbReference>
<keyword evidence="3 7" id="KW-0547">Nucleotide-binding</keyword>
<comment type="similarity">
    <text evidence="7">Belongs to the class-I aminoacyl-tRNA synthetase family. GluQ subfamily.</text>
</comment>
<dbReference type="PANTHER" id="PTHR43311:SF1">
    <property type="entry name" value="GLUTAMYL-Q TRNA(ASP) SYNTHETASE"/>
    <property type="match status" value="1"/>
</dbReference>
<dbReference type="InterPro" id="IPR014729">
    <property type="entry name" value="Rossmann-like_a/b/a_fold"/>
</dbReference>
<proteinExistence type="inferred from homology"/>
<dbReference type="NCBIfam" id="TIGR03838">
    <property type="entry name" value="queuosine_YadB"/>
    <property type="match status" value="1"/>
</dbReference>
<keyword evidence="1 7" id="KW-0436">Ligase</keyword>
<feature type="binding site" evidence="7">
    <location>
        <position position="188"/>
    </location>
    <ligand>
        <name>L-glutamate</name>
        <dbReference type="ChEBI" id="CHEBI:29985"/>
    </ligand>
</feature>
<name>A0A147GNZ7_9BURK</name>
<keyword evidence="5 7" id="KW-0067">ATP-binding</keyword>
<dbReference type="Proteomes" id="UP000072741">
    <property type="component" value="Unassembled WGS sequence"/>
</dbReference>
<keyword evidence="2 7" id="KW-0479">Metal-binding</keyword>
<dbReference type="GO" id="GO:0006424">
    <property type="term" value="P:glutamyl-tRNA aminoacylation"/>
    <property type="evidence" value="ECO:0007669"/>
    <property type="project" value="InterPro"/>
</dbReference>
<dbReference type="PRINTS" id="PR00987">
    <property type="entry name" value="TRNASYNTHGLU"/>
</dbReference>
<feature type="domain" description="Glutamyl/glutaminyl-tRNA synthetase class Ib catalytic" evidence="9">
    <location>
        <begin position="10"/>
        <end position="254"/>
    </location>
</feature>
<keyword evidence="6 7" id="KW-0030">Aminoacyl-tRNA synthetase</keyword>
<reference evidence="10 11" key="1">
    <citation type="journal article" date="2016" name="Front. Microbiol.">
        <title>Genomic Resource of Rice Seed Associated Bacteria.</title>
        <authorList>
            <person name="Midha S."/>
            <person name="Bansal K."/>
            <person name="Sharma S."/>
            <person name="Kumar N."/>
            <person name="Patil P.P."/>
            <person name="Chaudhry V."/>
            <person name="Patil P.B."/>
        </authorList>
    </citation>
    <scope>NUCLEOTIDE SEQUENCE [LARGE SCALE GENOMIC DNA]</scope>
    <source>
        <strain evidence="10 11">NS331</strain>
    </source>
</reference>
<dbReference type="GO" id="GO:0005829">
    <property type="term" value="C:cytosol"/>
    <property type="evidence" value="ECO:0007669"/>
    <property type="project" value="TreeGrafter"/>
</dbReference>
<organism evidence="10 11">
    <name type="scientific">Pseudacidovorax intermedius</name>
    <dbReference type="NCBI Taxonomy" id="433924"/>
    <lineage>
        <taxon>Bacteria</taxon>
        <taxon>Pseudomonadati</taxon>
        <taxon>Pseudomonadota</taxon>
        <taxon>Betaproteobacteria</taxon>
        <taxon>Burkholderiales</taxon>
        <taxon>Comamonadaceae</taxon>
        <taxon>Pseudacidovorax</taxon>
    </lineage>
</organism>
<dbReference type="Pfam" id="PF00749">
    <property type="entry name" value="tRNA-synt_1c"/>
    <property type="match status" value="1"/>
</dbReference>
<feature type="binding site" evidence="7">
    <location>
        <position position="247"/>
    </location>
    <ligand>
        <name>ATP</name>
        <dbReference type="ChEBI" id="CHEBI:30616"/>
    </ligand>
</feature>
<feature type="short sequence motif" description="'HIGH' region" evidence="7">
    <location>
        <begin position="13"/>
        <end position="23"/>
    </location>
</feature>
<dbReference type="InterPro" id="IPR020058">
    <property type="entry name" value="Glu/Gln-tRNA-synth_Ib_cat-dom"/>
</dbReference>
<keyword evidence="11" id="KW-1185">Reference proteome</keyword>
<feature type="short sequence motif" description="'KMSKS' region" evidence="7">
    <location>
        <begin position="244"/>
        <end position="248"/>
    </location>
</feature>
<dbReference type="HAMAP" id="MF_01428">
    <property type="entry name" value="Glu_Q_tRNA_synth"/>
    <property type="match status" value="1"/>
</dbReference>
<evidence type="ECO:0000256" key="2">
    <source>
        <dbReference type="ARBA" id="ARBA00022723"/>
    </source>
</evidence>
<feature type="binding site" evidence="7">
    <location>
        <position position="104"/>
    </location>
    <ligand>
        <name>Zn(2+)</name>
        <dbReference type="ChEBI" id="CHEBI:29105"/>
    </ligand>
</feature>
<feature type="binding site" evidence="7">
    <location>
        <position position="46"/>
    </location>
    <ligand>
        <name>L-glutamate</name>
        <dbReference type="ChEBI" id="CHEBI:29985"/>
    </ligand>
</feature>
<comment type="caution">
    <text evidence="10">The sequence shown here is derived from an EMBL/GenBank/DDBJ whole genome shotgun (WGS) entry which is preliminary data.</text>
</comment>
<dbReference type="AlphaFoldDB" id="A0A147GNZ7"/>
<gene>
    <name evidence="7" type="primary">gluQ</name>
    <name evidence="10" type="ORF">NS331_19365</name>
</gene>
<dbReference type="InterPro" id="IPR000924">
    <property type="entry name" value="Glu/Gln-tRNA-synth"/>
</dbReference>
<dbReference type="EC" id="6.1.1.-" evidence="7"/>
<comment type="cofactor">
    <cofactor evidence="7">
        <name>Zn(2+)</name>
        <dbReference type="ChEBI" id="CHEBI:29105"/>
    </cofactor>
    <text evidence="7">Binds 1 zinc ion per subunit.</text>
</comment>
<dbReference type="PANTHER" id="PTHR43311">
    <property type="entry name" value="GLUTAMATE--TRNA LIGASE"/>
    <property type="match status" value="1"/>
</dbReference>
<dbReference type="SUPFAM" id="SSF52374">
    <property type="entry name" value="Nucleotidylyl transferase"/>
    <property type="match status" value="1"/>
</dbReference>
<evidence type="ECO:0000256" key="1">
    <source>
        <dbReference type="ARBA" id="ARBA00022598"/>
    </source>
</evidence>
<dbReference type="NCBIfam" id="NF004315">
    <property type="entry name" value="PRK05710.1-4"/>
    <property type="match status" value="1"/>
</dbReference>
<dbReference type="InterPro" id="IPR022380">
    <property type="entry name" value="Glu-Q_tRNA(Asp)_Synthase"/>
</dbReference>
<comment type="function">
    <text evidence="7">Catalyzes the tRNA-independent activation of glutamate in presence of ATP and the subsequent transfer of glutamate onto a tRNA(Asp). Glutamate is transferred on the 2-amino-5-(4,5-dihydroxy-2-cyclopenten-1-yl) moiety of the queuosine in the wobble position of the QUC anticodon.</text>
</comment>